<dbReference type="SMART" id="SM00267">
    <property type="entry name" value="GGDEF"/>
    <property type="match status" value="1"/>
</dbReference>
<evidence type="ECO:0000256" key="2">
    <source>
        <dbReference type="SAM" id="Phobius"/>
    </source>
</evidence>
<organism evidence="4 5">
    <name type="scientific">Mycobacterium paraterrae</name>
    <dbReference type="NCBI Taxonomy" id="577492"/>
    <lineage>
        <taxon>Bacteria</taxon>
        <taxon>Bacillati</taxon>
        <taxon>Actinomycetota</taxon>
        <taxon>Actinomycetes</taxon>
        <taxon>Mycobacteriales</taxon>
        <taxon>Mycobacteriaceae</taxon>
        <taxon>Mycobacterium</taxon>
    </lineage>
</organism>
<dbReference type="NCBIfam" id="TIGR00254">
    <property type="entry name" value="GGDEF"/>
    <property type="match status" value="1"/>
</dbReference>
<dbReference type="EMBL" id="CP092488">
    <property type="protein sequence ID" value="UMB70509.1"/>
    <property type="molecule type" value="Genomic_DNA"/>
</dbReference>
<name>A0ABY3VSM1_9MYCO</name>
<feature type="transmembrane region" description="Helical" evidence="2">
    <location>
        <begin position="20"/>
        <end position="40"/>
    </location>
</feature>
<feature type="compositionally biased region" description="Basic and acidic residues" evidence="1">
    <location>
        <begin position="322"/>
        <end position="336"/>
    </location>
</feature>
<dbReference type="CDD" id="cd01949">
    <property type="entry name" value="GGDEF"/>
    <property type="match status" value="1"/>
</dbReference>
<dbReference type="InterPro" id="IPR000160">
    <property type="entry name" value="GGDEF_dom"/>
</dbReference>
<dbReference type="Pfam" id="PF00990">
    <property type="entry name" value="GGDEF"/>
    <property type="match status" value="1"/>
</dbReference>
<keyword evidence="2" id="KW-0472">Membrane</keyword>
<reference evidence="4" key="1">
    <citation type="submission" date="2022-08" db="EMBL/GenBank/DDBJ databases">
        <title>Whole genome sequencing of non-tuberculosis mycobacteria type-strains.</title>
        <authorList>
            <person name="Igarashi Y."/>
            <person name="Osugi A."/>
            <person name="Mitarai S."/>
        </authorList>
    </citation>
    <scope>NUCLEOTIDE SEQUENCE</scope>
    <source>
        <strain evidence="4">DSM 45127</strain>
    </source>
</reference>
<dbReference type="Gene3D" id="3.30.70.270">
    <property type="match status" value="1"/>
</dbReference>
<feature type="compositionally biased region" description="Basic residues" evidence="1">
    <location>
        <begin position="306"/>
        <end position="316"/>
    </location>
</feature>
<evidence type="ECO:0000313" key="4">
    <source>
        <dbReference type="EMBL" id="UMB70509.1"/>
    </source>
</evidence>
<evidence type="ECO:0000259" key="3">
    <source>
        <dbReference type="PROSITE" id="PS50887"/>
    </source>
</evidence>
<protein>
    <submittedName>
        <fullName evidence="4">GGDEF domain-containing protein</fullName>
    </submittedName>
</protein>
<feature type="region of interest" description="Disordered" evidence="1">
    <location>
        <begin position="305"/>
        <end position="336"/>
    </location>
</feature>
<proteinExistence type="predicted"/>
<sequence length="336" mass="36014">MAASAAVIPVTVLVCERRPWAFLAAQLAGLALATTMAVFWWTRWPSRRQSQAAVLTGLTCIAVWSQAQRNIEESVPICMAAAITGGYIAFYHGARLMIVNLVVALGLNVATVVRLAGATEIMTAARAFWLIWFFNLAVPLAAWGAVRAIRAYVSRSNEDPLTGLLNRRAFTPAVLADLTLGAVDADDHLTLVMVDLDNFKGINDNYGHVTGDKTLVAVADLLRRSSAAGVPICRAGGEEFLVALIGEPRRSAAWAEDLCRQTATLTPPITASIGTVGIALSRAPQPATVDFVERLIQQADQAMYTAKRRGGNHARHASADTISERQPRGGADQDGR</sequence>
<dbReference type="InterPro" id="IPR029787">
    <property type="entry name" value="Nucleotide_cyclase"/>
</dbReference>
<dbReference type="PANTHER" id="PTHR45138:SF9">
    <property type="entry name" value="DIGUANYLATE CYCLASE DGCM-RELATED"/>
    <property type="match status" value="1"/>
</dbReference>
<keyword evidence="5" id="KW-1185">Reference proteome</keyword>
<dbReference type="SUPFAM" id="SSF55073">
    <property type="entry name" value="Nucleotide cyclase"/>
    <property type="match status" value="1"/>
</dbReference>
<feature type="transmembrane region" description="Helical" evidence="2">
    <location>
        <begin position="98"/>
        <end position="117"/>
    </location>
</feature>
<keyword evidence="2" id="KW-0812">Transmembrane</keyword>
<dbReference type="InterPro" id="IPR050469">
    <property type="entry name" value="Diguanylate_Cyclase"/>
</dbReference>
<accession>A0ABY3VSM1</accession>
<keyword evidence="2" id="KW-1133">Transmembrane helix</keyword>
<evidence type="ECO:0000256" key="1">
    <source>
        <dbReference type="SAM" id="MobiDB-lite"/>
    </source>
</evidence>
<dbReference type="Proteomes" id="UP001055336">
    <property type="component" value="Chromosome"/>
</dbReference>
<dbReference type="InterPro" id="IPR043128">
    <property type="entry name" value="Rev_trsase/Diguanyl_cyclase"/>
</dbReference>
<feature type="domain" description="GGDEF" evidence="3">
    <location>
        <begin position="187"/>
        <end position="319"/>
    </location>
</feature>
<dbReference type="PROSITE" id="PS50887">
    <property type="entry name" value="GGDEF"/>
    <property type="match status" value="1"/>
</dbReference>
<gene>
    <name evidence="4" type="ORF">MKK62_04070</name>
</gene>
<dbReference type="RefSeq" id="WP_240262249.1">
    <property type="nucleotide sequence ID" value="NZ_CP092488.2"/>
</dbReference>
<feature type="transmembrane region" description="Helical" evidence="2">
    <location>
        <begin position="129"/>
        <end position="146"/>
    </location>
</feature>
<evidence type="ECO:0000313" key="5">
    <source>
        <dbReference type="Proteomes" id="UP001055336"/>
    </source>
</evidence>
<dbReference type="PANTHER" id="PTHR45138">
    <property type="entry name" value="REGULATORY COMPONENTS OF SENSORY TRANSDUCTION SYSTEM"/>
    <property type="match status" value="1"/>
</dbReference>